<reference evidence="1 2" key="1">
    <citation type="submission" date="2015-02" db="EMBL/GenBank/DDBJ databases">
        <title>Nostoc linckia genome annotation.</title>
        <authorList>
            <person name="Zhou Z."/>
        </authorList>
    </citation>
    <scope>NUCLEOTIDE SEQUENCE [LARGE SCALE GENOMIC DNA]</scope>
    <source>
        <strain evidence="2">z8</strain>
    </source>
</reference>
<dbReference type="EMBL" id="LAHD01000049">
    <property type="protein sequence ID" value="PHK02683.1"/>
    <property type="molecule type" value="Genomic_DNA"/>
</dbReference>
<sequence length="59" mass="6927">MDIKLLMPCYLLPIASCLPIQFSPLIKSDYYIVKKVLDLKAQLFQKIVQKIVWNKPQTF</sequence>
<evidence type="ECO:0000313" key="2">
    <source>
        <dbReference type="Proteomes" id="UP000222310"/>
    </source>
</evidence>
<accession>A0A9Q5ZB63</accession>
<evidence type="ECO:0000313" key="1">
    <source>
        <dbReference type="EMBL" id="PHK02683.1"/>
    </source>
</evidence>
<dbReference type="Proteomes" id="UP000222310">
    <property type="component" value="Unassembled WGS sequence"/>
</dbReference>
<comment type="caution">
    <text evidence="1">The sequence shown here is derived from an EMBL/GenBank/DDBJ whole genome shotgun (WGS) entry which is preliminary data.</text>
</comment>
<name>A0A9Q5ZB63_NOSLI</name>
<dbReference type="AlphaFoldDB" id="A0A9Q5ZB63"/>
<organism evidence="1 2">
    <name type="scientific">Nostoc linckia z8</name>
    <dbReference type="NCBI Taxonomy" id="1628746"/>
    <lineage>
        <taxon>Bacteria</taxon>
        <taxon>Bacillati</taxon>
        <taxon>Cyanobacteriota</taxon>
        <taxon>Cyanophyceae</taxon>
        <taxon>Nostocales</taxon>
        <taxon>Nostocaceae</taxon>
        <taxon>Nostoc</taxon>
    </lineage>
</organism>
<proteinExistence type="predicted"/>
<protein>
    <submittedName>
        <fullName evidence="1">Uncharacterized protein</fullName>
    </submittedName>
</protein>
<gene>
    <name evidence="1" type="ORF">VF08_17795</name>
</gene>